<dbReference type="Gene3D" id="1.20.120.790">
    <property type="entry name" value="Heat shock protein 90, C-terminal domain"/>
    <property type="match status" value="1"/>
</dbReference>
<dbReference type="GO" id="GO:0140662">
    <property type="term" value="F:ATP-dependent protein folding chaperone"/>
    <property type="evidence" value="ECO:0007669"/>
    <property type="project" value="InterPro"/>
</dbReference>
<comment type="caution">
    <text evidence="3">The sequence shown here is derived from an EMBL/GenBank/DDBJ whole genome shotgun (WGS) entry which is preliminary data.</text>
</comment>
<protein>
    <submittedName>
        <fullName evidence="3">Molecular chaperone HtpG</fullName>
    </submittedName>
</protein>
<comment type="similarity">
    <text evidence="1">Belongs to the heat shock protein 90 family.</text>
</comment>
<dbReference type="AlphaFoldDB" id="A0A724X153"/>
<evidence type="ECO:0000256" key="2">
    <source>
        <dbReference type="ARBA" id="ARBA00023186"/>
    </source>
</evidence>
<dbReference type="GO" id="GO:0005524">
    <property type="term" value="F:ATP binding"/>
    <property type="evidence" value="ECO:0007669"/>
    <property type="project" value="InterPro"/>
</dbReference>
<dbReference type="InterPro" id="IPR001404">
    <property type="entry name" value="Hsp90_fam"/>
</dbReference>
<evidence type="ECO:0000313" key="3">
    <source>
        <dbReference type="EMBL" id="HAE0521347.1"/>
    </source>
</evidence>
<keyword evidence="2" id="KW-0143">Chaperone</keyword>
<dbReference type="GO" id="GO:0016887">
    <property type="term" value="F:ATP hydrolysis activity"/>
    <property type="evidence" value="ECO:0007669"/>
    <property type="project" value="InterPro"/>
</dbReference>
<dbReference type="Pfam" id="PF00183">
    <property type="entry name" value="HSP90"/>
    <property type="match status" value="1"/>
</dbReference>
<proteinExistence type="inferred from homology"/>
<organism evidence="3">
    <name type="scientific">Salmonella enteritidis PT4 (strain P125109)</name>
    <dbReference type="NCBI Taxonomy" id="550537"/>
    <lineage>
        <taxon>Bacteria</taxon>
        <taxon>Pseudomonadati</taxon>
        <taxon>Pseudomonadota</taxon>
        <taxon>Gammaproteobacteria</taxon>
        <taxon>Enterobacterales</taxon>
        <taxon>Enterobacteriaceae</taxon>
        <taxon>Salmonella</taxon>
    </lineage>
</organism>
<feature type="non-terminal residue" evidence="3">
    <location>
        <position position="1"/>
    </location>
</feature>
<reference evidence="3" key="1">
    <citation type="journal article" date="2018" name="Genome Biol.">
        <title>SKESA: strategic k-mer extension for scrupulous assemblies.</title>
        <authorList>
            <person name="Souvorov A."/>
            <person name="Agarwala R."/>
            <person name="Lipman D.J."/>
        </authorList>
    </citation>
    <scope>NUCLEOTIDE SEQUENCE</scope>
    <source>
        <strain evidence="3">P125109</strain>
    </source>
</reference>
<name>A0A724X153_SALEP</name>
<dbReference type="EMBL" id="DAAQRD010000158">
    <property type="protein sequence ID" value="HAE0521347.1"/>
    <property type="molecule type" value="Genomic_DNA"/>
</dbReference>
<sequence length="80" mass="9088">SIEMEKILKAMPNNEGVEAVKILELNPSHAVFESLETAYQNDRSKFERYTKLMYQQALLVEGLPLEDPVAFANDVCLLMV</sequence>
<reference evidence="3" key="2">
    <citation type="submission" date="2019-01" db="EMBL/GenBank/DDBJ databases">
        <authorList>
            <consortium name="NCBI Pathogen Detection Project"/>
        </authorList>
    </citation>
    <scope>NUCLEOTIDE SEQUENCE</scope>
    <source>
        <strain evidence="3">P125109</strain>
    </source>
</reference>
<evidence type="ECO:0000256" key="1">
    <source>
        <dbReference type="ARBA" id="ARBA00008239"/>
    </source>
</evidence>
<dbReference type="GO" id="GO:0051082">
    <property type="term" value="F:unfolded protein binding"/>
    <property type="evidence" value="ECO:0007669"/>
    <property type="project" value="InterPro"/>
</dbReference>
<dbReference type="SUPFAM" id="SSF110942">
    <property type="entry name" value="HSP90 C-terminal domain"/>
    <property type="match status" value="1"/>
</dbReference>
<gene>
    <name evidence="3" type="ORF">G2720_26485</name>
</gene>
<dbReference type="InterPro" id="IPR037196">
    <property type="entry name" value="HSP90_C"/>
</dbReference>
<accession>A0A724X153</accession>